<protein>
    <recommendedName>
        <fullName evidence="3">Ubiquitin-like domain-containing protein</fullName>
    </recommendedName>
</protein>
<organism evidence="4 5">
    <name type="scientific">Triparma verrucosa</name>
    <dbReference type="NCBI Taxonomy" id="1606542"/>
    <lineage>
        <taxon>Eukaryota</taxon>
        <taxon>Sar</taxon>
        <taxon>Stramenopiles</taxon>
        <taxon>Ochrophyta</taxon>
        <taxon>Bolidophyceae</taxon>
        <taxon>Parmales</taxon>
        <taxon>Triparmaceae</taxon>
        <taxon>Triparma</taxon>
    </lineage>
</organism>
<evidence type="ECO:0000256" key="1">
    <source>
        <dbReference type="SAM" id="MobiDB-lite"/>
    </source>
</evidence>
<proteinExistence type="predicted"/>
<gene>
    <name evidence="4" type="ORF">TrVE_jg2488</name>
</gene>
<evidence type="ECO:0000313" key="4">
    <source>
        <dbReference type="EMBL" id="GMH95398.1"/>
    </source>
</evidence>
<evidence type="ECO:0000313" key="5">
    <source>
        <dbReference type="Proteomes" id="UP001165160"/>
    </source>
</evidence>
<dbReference type="Proteomes" id="UP001165160">
    <property type="component" value="Unassembled WGS sequence"/>
</dbReference>
<dbReference type="AlphaFoldDB" id="A0A9W7EZD7"/>
<dbReference type="CDD" id="cd17039">
    <property type="entry name" value="Ubl_ubiquitin_like"/>
    <property type="match status" value="1"/>
</dbReference>
<evidence type="ECO:0000259" key="3">
    <source>
        <dbReference type="PROSITE" id="PS50053"/>
    </source>
</evidence>
<accession>A0A9W7EZD7</accession>
<feature type="domain" description="Ubiquitin-like" evidence="3">
    <location>
        <begin position="39"/>
        <end position="89"/>
    </location>
</feature>
<dbReference type="Gene3D" id="3.10.20.90">
    <property type="entry name" value="Phosphatidylinositol 3-kinase Catalytic Subunit, Chain A, domain 1"/>
    <property type="match status" value="1"/>
</dbReference>
<feature type="region of interest" description="Disordered" evidence="1">
    <location>
        <begin position="257"/>
        <end position="290"/>
    </location>
</feature>
<keyword evidence="2" id="KW-0732">Signal</keyword>
<keyword evidence="5" id="KW-1185">Reference proteome</keyword>
<dbReference type="InterPro" id="IPR029071">
    <property type="entry name" value="Ubiquitin-like_domsf"/>
</dbReference>
<dbReference type="EMBL" id="BRXX01000167">
    <property type="protein sequence ID" value="GMH95398.1"/>
    <property type="molecule type" value="Genomic_DNA"/>
</dbReference>
<evidence type="ECO:0000256" key="2">
    <source>
        <dbReference type="SAM" id="SignalP"/>
    </source>
</evidence>
<dbReference type="PROSITE" id="PS51257">
    <property type="entry name" value="PROKAR_LIPOPROTEIN"/>
    <property type="match status" value="1"/>
</dbReference>
<feature type="region of interest" description="Disordered" evidence="1">
    <location>
        <begin position="97"/>
        <end position="162"/>
    </location>
</feature>
<feature type="chain" id="PRO_5040867167" description="Ubiquitin-like domain-containing protein" evidence="2">
    <location>
        <begin position="20"/>
        <end position="290"/>
    </location>
</feature>
<feature type="signal peptide" evidence="2">
    <location>
        <begin position="1"/>
        <end position="19"/>
    </location>
</feature>
<dbReference type="InterPro" id="IPR000626">
    <property type="entry name" value="Ubiquitin-like_dom"/>
</dbReference>
<dbReference type="SUPFAM" id="SSF54236">
    <property type="entry name" value="Ubiquitin-like"/>
    <property type="match status" value="1"/>
</dbReference>
<dbReference type="Pfam" id="PF00240">
    <property type="entry name" value="ubiquitin"/>
    <property type="match status" value="1"/>
</dbReference>
<dbReference type="PROSITE" id="PS50053">
    <property type="entry name" value="UBIQUITIN_2"/>
    <property type="match status" value="1"/>
</dbReference>
<name>A0A9W7EZD7_9STRA</name>
<feature type="compositionally biased region" description="Gly residues" evidence="1">
    <location>
        <begin position="257"/>
        <end position="272"/>
    </location>
</feature>
<sequence length="290" mass="29716">MKLFLNLLIGAATLVACAAESYTVTLRGKRIPLNGSSLTISDVKTAAASSSPGLAPADMKILCNGETLEGDDKKLEECGIKDGAVVNVVPTKKKVAKKKSAKSSSVSPPSTPSSPAPSEASPGGFAGMDEILKSLGQEGGDAPDLASLLGSMGANGMPTDPKESLKMMQKMLASPVVSGYLADPAKIEQARQTVLSNPMMKAALSSSLPGFDEILSSPERWRSTMVSARDMYVNMGEAELEMLSKMMEQGPAGGMGGGFGGMGGGGMGGAPGAGAMSKDDKMDELDDDED</sequence>
<comment type="caution">
    <text evidence="4">The sequence shown here is derived from an EMBL/GenBank/DDBJ whole genome shotgun (WGS) entry which is preliminary data.</text>
</comment>
<reference evidence="5" key="1">
    <citation type="journal article" date="2023" name="Commun. Biol.">
        <title>Genome analysis of Parmales, the sister group of diatoms, reveals the evolutionary specialization of diatoms from phago-mixotrophs to photoautotrophs.</title>
        <authorList>
            <person name="Ban H."/>
            <person name="Sato S."/>
            <person name="Yoshikawa S."/>
            <person name="Yamada K."/>
            <person name="Nakamura Y."/>
            <person name="Ichinomiya M."/>
            <person name="Sato N."/>
            <person name="Blanc-Mathieu R."/>
            <person name="Endo H."/>
            <person name="Kuwata A."/>
            <person name="Ogata H."/>
        </authorList>
    </citation>
    <scope>NUCLEOTIDE SEQUENCE [LARGE SCALE GENOMIC DNA]</scope>
    <source>
        <strain evidence="5">NIES 3699</strain>
    </source>
</reference>